<keyword evidence="3" id="KW-1185">Reference proteome</keyword>
<proteinExistence type="predicted"/>
<organism evidence="2 3">
    <name type="scientific">Thalassoglobus polymorphus</name>
    <dbReference type="NCBI Taxonomy" id="2527994"/>
    <lineage>
        <taxon>Bacteria</taxon>
        <taxon>Pseudomonadati</taxon>
        <taxon>Planctomycetota</taxon>
        <taxon>Planctomycetia</taxon>
        <taxon>Planctomycetales</taxon>
        <taxon>Planctomycetaceae</taxon>
        <taxon>Thalassoglobus</taxon>
    </lineage>
</organism>
<dbReference type="Gene3D" id="3.40.50.2000">
    <property type="entry name" value="Glycogen Phosphorylase B"/>
    <property type="match status" value="1"/>
</dbReference>
<dbReference type="OrthoDB" id="9807209at2"/>
<gene>
    <name evidence="2" type="ORF">Mal48_39010</name>
</gene>
<dbReference type="Proteomes" id="UP000315724">
    <property type="component" value="Chromosome"/>
</dbReference>
<dbReference type="GO" id="GO:0016757">
    <property type="term" value="F:glycosyltransferase activity"/>
    <property type="evidence" value="ECO:0007669"/>
    <property type="project" value="TreeGrafter"/>
</dbReference>
<dbReference type="PANTHER" id="PTHR46401:SF2">
    <property type="entry name" value="GLYCOSYLTRANSFERASE WBBK-RELATED"/>
    <property type="match status" value="1"/>
</dbReference>
<dbReference type="Pfam" id="PF13692">
    <property type="entry name" value="Glyco_trans_1_4"/>
    <property type="match status" value="1"/>
</dbReference>
<keyword evidence="1" id="KW-0808">Transferase</keyword>
<dbReference type="GO" id="GO:0009103">
    <property type="term" value="P:lipopolysaccharide biosynthetic process"/>
    <property type="evidence" value="ECO:0007669"/>
    <property type="project" value="TreeGrafter"/>
</dbReference>
<sequence length="399" mass="44545">MKKDSKPNLLFVVHRVPYPPDRGDRIRSYHVLKFLASRANVWLACLADEPLHPDCKTELQSHCQDVRIEYLNPSRYIHGAWSLASGRTATEGLFYSHRLMTGISNWCREIKFDAAIGFCSSVAPYLKIPQLQNVPKLIDLVDVDSEKFADYSTNSSGIKSILYNLEAKRLRSLEISLGEQCQGVTLVTEPEADIYRSFAPGAQVRAATNGIDLDFFDVEGSYAESKDPSTCLFVGALNYPPNIDGIKWFCNQVWPTVIKEHSASQLLIVGRNPTPDVQALGKLPGVQVFANVPDVRPYYHQASVSIAPLHLARGLQNKVLEALAMKTAVLSTPHAVEGIGLQTNQVMIASEPSDWSRALINFFRDHEQRNSFAEAGYQFVRDRHCWSNCLEPVAELLGI</sequence>
<dbReference type="EMBL" id="CP036267">
    <property type="protein sequence ID" value="QDT34633.1"/>
    <property type="molecule type" value="Genomic_DNA"/>
</dbReference>
<evidence type="ECO:0000313" key="3">
    <source>
        <dbReference type="Proteomes" id="UP000315724"/>
    </source>
</evidence>
<dbReference type="InterPro" id="IPR017521">
    <property type="entry name" value="Sugar_tfrase_PEP-CTERM_Stp1"/>
</dbReference>
<dbReference type="AlphaFoldDB" id="A0A517QSP2"/>
<dbReference type="PANTHER" id="PTHR46401">
    <property type="entry name" value="GLYCOSYLTRANSFERASE WBBK-RELATED"/>
    <property type="match status" value="1"/>
</dbReference>
<dbReference type="CDD" id="cd03801">
    <property type="entry name" value="GT4_PimA-like"/>
    <property type="match status" value="1"/>
</dbReference>
<evidence type="ECO:0000256" key="1">
    <source>
        <dbReference type="ARBA" id="ARBA00022679"/>
    </source>
</evidence>
<dbReference type="NCBIfam" id="TIGR03087">
    <property type="entry name" value="stp1"/>
    <property type="match status" value="1"/>
</dbReference>
<dbReference type="SUPFAM" id="SSF53756">
    <property type="entry name" value="UDP-Glycosyltransferase/glycogen phosphorylase"/>
    <property type="match status" value="1"/>
</dbReference>
<evidence type="ECO:0008006" key="4">
    <source>
        <dbReference type="Google" id="ProtNLM"/>
    </source>
</evidence>
<dbReference type="KEGG" id="tpol:Mal48_39010"/>
<evidence type="ECO:0000313" key="2">
    <source>
        <dbReference type="EMBL" id="QDT34633.1"/>
    </source>
</evidence>
<name>A0A517QSP2_9PLAN</name>
<dbReference type="RefSeq" id="WP_145202881.1">
    <property type="nucleotide sequence ID" value="NZ_CP036267.1"/>
</dbReference>
<accession>A0A517QSP2</accession>
<protein>
    <recommendedName>
        <fullName evidence="4">Glycosyl transferases group 1</fullName>
    </recommendedName>
</protein>
<reference evidence="2 3" key="1">
    <citation type="submission" date="2019-02" db="EMBL/GenBank/DDBJ databases">
        <title>Deep-cultivation of Planctomycetes and their phenomic and genomic characterization uncovers novel biology.</title>
        <authorList>
            <person name="Wiegand S."/>
            <person name="Jogler M."/>
            <person name="Boedeker C."/>
            <person name="Pinto D."/>
            <person name="Vollmers J."/>
            <person name="Rivas-Marin E."/>
            <person name="Kohn T."/>
            <person name="Peeters S.H."/>
            <person name="Heuer A."/>
            <person name="Rast P."/>
            <person name="Oberbeckmann S."/>
            <person name="Bunk B."/>
            <person name="Jeske O."/>
            <person name="Meyerdierks A."/>
            <person name="Storesund J.E."/>
            <person name="Kallscheuer N."/>
            <person name="Luecker S."/>
            <person name="Lage O.M."/>
            <person name="Pohl T."/>
            <person name="Merkel B.J."/>
            <person name="Hornburger P."/>
            <person name="Mueller R.-W."/>
            <person name="Bruemmer F."/>
            <person name="Labrenz M."/>
            <person name="Spormann A.M."/>
            <person name="Op den Camp H."/>
            <person name="Overmann J."/>
            <person name="Amann R."/>
            <person name="Jetten M.S.M."/>
            <person name="Mascher T."/>
            <person name="Medema M.H."/>
            <person name="Devos D.P."/>
            <person name="Kaster A.-K."/>
            <person name="Ovreas L."/>
            <person name="Rohde M."/>
            <person name="Galperin M.Y."/>
            <person name="Jogler C."/>
        </authorList>
    </citation>
    <scope>NUCLEOTIDE SEQUENCE [LARGE SCALE GENOMIC DNA]</scope>
    <source>
        <strain evidence="2 3">Mal48</strain>
    </source>
</reference>